<evidence type="ECO:0000256" key="1">
    <source>
        <dbReference type="SAM" id="MobiDB-lite"/>
    </source>
</evidence>
<feature type="transmembrane region" description="Helical" evidence="2">
    <location>
        <begin position="53"/>
        <end position="77"/>
    </location>
</feature>
<keyword evidence="2" id="KW-0812">Transmembrane</keyword>
<evidence type="ECO:0000313" key="3">
    <source>
        <dbReference type="EMBL" id="CAG5123581.1"/>
    </source>
</evidence>
<evidence type="ECO:0000313" key="4">
    <source>
        <dbReference type="Proteomes" id="UP000678393"/>
    </source>
</evidence>
<feature type="transmembrane region" description="Helical" evidence="2">
    <location>
        <begin position="21"/>
        <end position="41"/>
    </location>
</feature>
<feature type="region of interest" description="Disordered" evidence="1">
    <location>
        <begin position="334"/>
        <end position="356"/>
    </location>
</feature>
<name>A0A8S3Z934_9EUPU</name>
<reference evidence="3" key="1">
    <citation type="submission" date="2021-04" db="EMBL/GenBank/DDBJ databases">
        <authorList>
            <consortium name="Molecular Ecology Group"/>
        </authorList>
    </citation>
    <scope>NUCLEOTIDE SEQUENCE</scope>
</reference>
<gene>
    <name evidence="3" type="ORF">CUNI_LOCUS9139</name>
</gene>
<comment type="caution">
    <text evidence="3">The sequence shown here is derived from an EMBL/GenBank/DDBJ whole genome shotgun (WGS) entry which is preliminary data.</text>
</comment>
<keyword evidence="2" id="KW-1133">Transmembrane helix</keyword>
<dbReference type="InterPro" id="IPR031720">
    <property type="entry name" value="DUF4728"/>
</dbReference>
<protein>
    <submittedName>
        <fullName evidence="3">Uncharacterized protein</fullName>
    </submittedName>
</protein>
<keyword evidence="4" id="KW-1185">Reference proteome</keyword>
<dbReference type="OrthoDB" id="10067585at2759"/>
<sequence length="371" mass="41932">MAIISSFLCWTNTRTGSAVSGYYTMIISVVCLAFYMLRYIALDEINNSLELKGIVYAGFVLYSCLVGVSLILLPGVYMDRKYLLLPWIYVLVITILYETGAVALITTVHLEQDHTLHVWEIVSVVFYCLRLIANCYCFACVVSQYQELSEGRGTFEYLFKPRQRHMGRGAPLPDSDEYNPPYGAALPPYSEENPYKEYSPPNYENIAVQYESLGTFAASARGERSRRQDRLGMDYPVSPLEITTSQHCLNYVKREAYNKSDDFCNESEINYSYSSFGGSLEEINDSSGSPGLLEISTYPDTSLNHHYPEYRNHQRCNSFDSDGAVAMTTSSARLMGSSDDHNSTHTSKKPARSKLPTSPLAIHKRTYITWI</sequence>
<proteinExistence type="predicted"/>
<dbReference type="EMBL" id="CAJHNH020001558">
    <property type="protein sequence ID" value="CAG5123581.1"/>
    <property type="molecule type" value="Genomic_DNA"/>
</dbReference>
<feature type="transmembrane region" description="Helical" evidence="2">
    <location>
        <begin position="118"/>
        <end position="142"/>
    </location>
</feature>
<feature type="transmembrane region" description="Helical" evidence="2">
    <location>
        <begin position="84"/>
        <end position="106"/>
    </location>
</feature>
<dbReference type="PANTHER" id="PTHR36694">
    <property type="entry name" value="PASIFLORA 1, ISOFORM A-RELATED"/>
    <property type="match status" value="1"/>
</dbReference>
<evidence type="ECO:0000256" key="2">
    <source>
        <dbReference type="SAM" id="Phobius"/>
    </source>
</evidence>
<dbReference type="Proteomes" id="UP000678393">
    <property type="component" value="Unassembled WGS sequence"/>
</dbReference>
<keyword evidence="2" id="KW-0472">Membrane</keyword>
<accession>A0A8S3Z934</accession>
<organism evidence="3 4">
    <name type="scientific">Candidula unifasciata</name>
    <dbReference type="NCBI Taxonomy" id="100452"/>
    <lineage>
        <taxon>Eukaryota</taxon>
        <taxon>Metazoa</taxon>
        <taxon>Spiralia</taxon>
        <taxon>Lophotrochozoa</taxon>
        <taxon>Mollusca</taxon>
        <taxon>Gastropoda</taxon>
        <taxon>Heterobranchia</taxon>
        <taxon>Euthyneura</taxon>
        <taxon>Panpulmonata</taxon>
        <taxon>Eupulmonata</taxon>
        <taxon>Stylommatophora</taxon>
        <taxon>Helicina</taxon>
        <taxon>Helicoidea</taxon>
        <taxon>Geomitridae</taxon>
        <taxon>Candidula</taxon>
    </lineage>
</organism>
<dbReference type="Pfam" id="PF15860">
    <property type="entry name" value="DUF4728"/>
    <property type="match status" value="1"/>
</dbReference>
<dbReference type="PANTHER" id="PTHR36694:SF11">
    <property type="entry name" value="LP21121P-RELATED"/>
    <property type="match status" value="1"/>
</dbReference>
<dbReference type="AlphaFoldDB" id="A0A8S3Z934"/>